<dbReference type="EMBL" id="BSFI01000007">
    <property type="protein sequence ID" value="GLK68052.1"/>
    <property type="molecule type" value="Genomic_DNA"/>
</dbReference>
<feature type="transmembrane region" description="Helical" evidence="2">
    <location>
        <begin position="171"/>
        <end position="191"/>
    </location>
</feature>
<proteinExistence type="inferred from homology"/>
<evidence type="ECO:0000313" key="4">
    <source>
        <dbReference type="EMBL" id="GLK68052.1"/>
    </source>
</evidence>
<dbReference type="AlphaFoldDB" id="A0A9W6MVL2"/>
<dbReference type="PANTHER" id="PTHR30188:SF3">
    <property type="entry name" value="ABC TRANSPORTER PERMEASE"/>
    <property type="match status" value="1"/>
</dbReference>
<dbReference type="Gene3D" id="3.30.750.24">
    <property type="entry name" value="STAS domain"/>
    <property type="match status" value="1"/>
</dbReference>
<evidence type="ECO:0000256" key="2">
    <source>
        <dbReference type="RuleBase" id="RU362044"/>
    </source>
</evidence>
<dbReference type="Proteomes" id="UP001143372">
    <property type="component" value="Unassembled WGS sequence"/>
</dbReference>
<feature type="transmembrane region" description="Helical" evidence="2">
    <location>
        <begin position="203"/>
        <end position="229"/>
    </location>
</feature>
<accession>A0A9W6MVL2</accession>
<dbReference type="RefSeq" id="WP_271168282.1">
    <property type="nucleotide sequence ID" value="NZ_BSFI01000007.1"/>
</dbReference>
<evidence type="ECO:0000256" key="1">
    <source>
        <dbReference type="ARBA" id="ARBA00003787"/>
    </source>
</evidence>
<keyword evidence="2" id="KW-0472">Membrane</keyword>
<evidence type="ECO:0000313" key="5">
    <source>
        <dbReference type="Proteomes" id="UP001143372"/>
    </source>
</evidence>
<comment type="similarity">
    <text evidence="2">Belongs to the MlaE permease family.</text>
</comment>
<keyword evidence="2" id="KW-0997">Cell inner membrane</keyword>
<dbReference type="SUPFAM" id="SSF52091">
    <property type="entry name" value="SpoIIaa-like"/>
    <property type="match status" value="1"/>
</dbReference>
<keyword evidence="2" id="KW-1133">Transmembrane helix</keyword>
<dbReference type="PROSITE" id="PS50801">
    <property type="entry name" value="STAS"/>
    <property type="match status" value="1"/>
</dbReference>
<dbReference type="PANTHER" id="PTHR30188">
    <property type="entry name" value="ABC TRANSPORTER PERMEASE PROTEIN-RELATED"/>
    <property type="match status" value="1"/>
</dbReference>
<feature type="transmembrane region" description="Helical" evidence="2">
    <location>
        <begin position="268"/>
        <end position="297"/>
    </location>
</feature>
<reference evidence="4" key="2">
    <citation type="submission" date="2023-01" db="EMBL/GenBank/DDBJ databases">
        <authorList>
            <person name="Sun Q."/>
            <person name="Evtushenko L."/>
        </authorList>
    </citation>
    <scope>NUCLEOTIDE SEQUENCE</scope>
    <source>
        <strain evidence="4">VKM B-2347</strain>
    </source>
</reference>
<dbReference type="GO" id="GO:0005548">
    <property type="term" value="F:phospholipid transporter activity"/>
    <property type="evidence" value="ECO:0007669"/>
    <property type="project" value="TreeGrafter"/>
</dbReference>
<feature type="transmembrane region" description="Helical" evidence="2">
    <location>
        <begin position="358"/>
        <end position="379"/>
    </location>
</feature>
<comment type="caution">
    <text evidence="4">The sequence shown here is derived from an EMBL/GenBank/DDBJ whole genome shotgun (WGS) entry which is preliminary data.</text>
</comment>
<keyword evidence="2" id="KW-1003">Cell membrane</keyword>
<feature type="domain" description="STAS" evidence="3">
    <location>
        <begin position="8"/>
        <end position="101"/>
    </location>
</feature>
<dbReference type="InterPro" id="IPR058548">
    <property type="entry name" value="MlaB-like_STAS"/>
</dbReference>
<protein>
    <submittedName>
        <fullName evidence="4">ABC transporter permease</fullName>
    </submittedName>
</protein>
<evidence type="ECO:0000259" key="3">
    <source>
        <dbReference type="PROSITE" id="PS50801"/>
    </source>
</evidence>
<feature type="transmembrane region" description="Helical" evidence="2">
    <location>
        <begin position="317"/>
        <end position="337"/>
    </location>
</feature>
<reference evidence="4" key="1">
    <citation type="journal article" date="2014" name="Int. J. Syst. Evol. Microbiol.">
        <title>Complete genome sequence of Corynebacterium casei LMG S-19264T (=DSM 44701T), isolated from a smear-ripened cheese.</title>
        <authorList>
            <consortium name="US DOE Joint Genome Institute (JGI-PGF)"/>
            <person name="Walter F."/>
            <person name="Albersmeier A."/>
            <person name="Kalinowski J."/>
            <person name="Ruckert C."/>
        </authorList>
    </citation>
    <scope>NUCLEOTIDE SEQUENCE</scope>
    <source>
        <strain evidence="4">VKM B-2347</strain>
    </source>
</reference>
<sequence>MQVEDDVADLKVETFDEGLVVTPLGEWTAEAGDRLQHKIDVIDFRSASGKTVAIDLAEISRMDTVGALLIERLKAAAESAGAKFESHGARPQQARLMEALGERGKEPPPPSRNESGPVTLLADIGGGVIEIGADVKRGVGFLGAVVMVTARLSLTPWRFRFTSTVSHLERVGLRAVPIIALISFLVGAIVAQQSIFQLKNFGATLFVVDLLGILVLRELGVLLTAIMVAGRSGSAFTAEIGSMKMREEIDALKTMGLDPIEVLAMPRLVALVIAMPLLSFIAAMAALLGGGLVAWIYGDITPITFLQRLKDALSLQTFFVGIVKAPFMAVIIGLIACTEGMKVEGSAESLGARTTSSVVKSIFVVIVMDGLFAMLFAAMGI</sequence>
<dbReference type="InterPro" id="IPR036513">
    <property type="entry name" value="STAS_dom_sf"/>
</dbReference>
<keyword evidence="2" id="KW-0812">Transmembrane</keyword>
<dbReference type="InterPro" id="IPR003453">
    <property type="entry name" value="ABC_MlaE_roteobac"/>
</dbReference>
<comment type="subcellular location">
    <subcellularLocation>
        <location evidence="2">Cell inner membrane</location>
        <topology evidence="2">Multi-pass membrane protein</topology>
    </subcellularLocation>
</comment>
<dbReference type="GO" id="GO:0043190">
    <property type="term" value="C:ATP-binding cassette (ABC) transporter complex"/>
    <property type="evidence" value="ECO:0007669"/>
    <property type="project" value="InterPro"/>
</dbReference>
<name>A0A9W6MVL2_9HYPH</name>
<dbReference type="InterPro" id="IPR002645">
    <property type="entry name" value="STAS_dom"/>
</dbReference>
<organism evidence="4 5">
    <name type="scientific">Hansschlegelia plantiphila</name>
    <dbReference type="NCBI Taxonomy" id="374655"/>
    <lineage>
        <taxon>Bacteria</taxon>
        <taxon>Pseudomonadati</taxon>
        <taxon>Pseudomonadota</taxon>
        <taxon>Alphaproteobacteria</taxon>
        <taxon>Hyphomicrobiales</taxon>
        <taxon>Methylopilaceae</taxon>
        <taxon>Hansschlegelia</taxon>
    </lineage>
</organism>
<comment type="function">
    <text evidence="1">Could be part of an ABC transporter complex.</text>
</comment>
<gene>
    <name evidence="4" type="ORF">GCM10008179_16900</name>
</gene>
<dbReference type="Pfam" id="PF13466">
    <property type="entry name" value="STAS_2"/>
    <property type="match status" value="1"/>
</dbReference>
<dbReference type="NCBIfam" id="TIGR00056">
    <property type="entry name" value="MlaE family lipid ABC transporter permease subunit"/>
    <property type="match status" value="1"/>
</dbReference>
<dbReference type="Pfam" id="PF02405">
    <property type="entry name" value="MlaE"/>
    <property type="match status" value="1"/>
</dbReference>
<dbReference type="InterPro" id="IPR030802">
    <property type="entry name" value="Permease_MalE"/>
</dbReference>
<keyword evidence="5" id="KW-1185">Reference proteome</keyword>